<feature type="transmembrane region" description="Helical" evidence="1">
    <location>
        <begin position="63"/>
        <end position="84"/>
    </location>
</feature>
<evidence type="ECO:0000259" key="2">
    <source>
        <dbReference type="Pfam" id="PF24985"/>
    </source>
</evidence>
<dbReference type="OrthoDB" id="7789408at2759"/>
<keyword evidence="1" id="KW-0472">Membrane</keyword>
<dbReference type="InterPro" id="IPR056677">
    <property type="entry name" value="DUF7775"/>
</dbReference>
<dbReference type="AlphaFoldDB" id="A0A9N9RNB1"/>
<dbReference type="Pfam" id="PF24985">
    <property type="entry name" value="DUF7775"/>
    <property type="match status" value="1"/>
</dbReference>
<evidence type="ECO:0000313" key="4">
    <source>
        <dbReference type="Proteomes" id="UP001153620"/>
    </source>
</evidence>
<reference evidence="3" key="2">
    <citation type="submission" date="2022-10" db="EMBL/GenBank/DDBJ databases">
        <authorList>
            <consortium name="ENA_rothamsted_submissions"/>
            <consortium name="culmorum"/>
            <person name="King R."/>
        </authorList>
    </citation>
    <scope>NUCLEOTIDE SEQUENCE</scope>
</reference>
<feature type="transmembrane region" description="Helical" evidence="1">
    <location>
        <begin position="112"/>
        <end position="133"/>
    </location>
</feature>
<reference evidence="3" key="1">
    <citation type="submission" date="2022-01" db="EMBL/GenBank/DDBJ databases">
        <authorList>
            <person name="King R."/>
        </authorList>
    </citation>
    <scope>NUCLEOTIDE SEQUENCE</scope>
</reference>
<sequence>MIRYLECLCSCSCLIAHLFSVFATKDPYPHDVIFCGTFTSFILVSILAITHQSTGSFNYYIEGATALIGFVLFIFSSIWTMVLVEMDEHLPWLSEKQEYDHPFFINNRVQSVGALITAFIFLLHFIFTIDYLINKSESRKTEGDNDSTTSLYYQNISVDLELYFFPQHMWNGIVKAGKKMKLKFCK</sequence>
<gene>
    <name evidence="3" type="ORF">CHIRRI_LOCUS3081</name>
</gene>
<dbReference type="Proteomes" id="UP001153620">
    <property type="component" value="Chromosome 1"/>
</dbReference>
<name>A0A9N9RNB1_9DIPT</name>
<accession>A0A9N9RNB1</accession>
<evidence type="ECO:0000256" key="1">
    <source>
        <dbReference type="SAM" id="Phobius"/>
    </source>
</evidence>
<evidence type="ECO:0000313" key="3">
    <source>
        <dbReference type="EMBL" id="CAG9800130.1"/>
    </source>
</evidence>
<dbReference type="PANTHER" id="PTHR41152">
    <property type="entry name" value="AT26438P-RELATED"/>
    <property type="match status" value="1"/>
</dbReference>
<feature type="domain" description="DUF7775" evidence="2">
    <location>
        <begin position="3"/>
        <end position="133"/>
    </location>
</feature>
<proteinExistence type="predicted"/>
<feature type="transmembrane region" description="Helical" evidence="1">
    <location>
        <begin position="33"/>
        <end position="51"/>
    </location>
</feature>
<keyword evidence="1" id="KW-1133">Transmembrane helix</keyword>
<protein>
    <recommendedName>
        <fullName evidence="2">DUF7775 domain-containing protein</fullName>
    </recommendedName>
</protein>
<organism evidence="3 4">
    <name type="scientific">Chironomus riparius</name>
    <dbReference type="NCBI Taxonomy" id="315576"/>
    <lineage>
        <taxon>Eukaryota</taxon>
        <taxon>Metazoa</taxon>
        <taxon>Ecdysozoa</taxon>
        <taxon>Arthropoda</taxon>
        <taxon>Hexapoda</taxon>
        <taxon>Insecta</taxon>
        <taxon>Pterygota</taxon>
        <taxon>Neoptera</taxon>
        <taxon>Endopterygota</taxon>
        <taxon>Diptera</taxon>
        <taxon>Nematocera</taxon>
        <taxon>Chironomoidea</taxon>
        <taxon>Chironomidae</taxon>
        <taxon>Chironominae</taxon>
        <taxon>Chironomus</taxon>
    </lineage>
</organism>
<keyword evidence="1" id="KW-0812">Transmembrane</keyword>
<dbReference type="EMBL" id="OU895877">
    <property type="protein sequence ID" value="CAG9800130.1"/>
    <property type="molecule type" value="Genomic_DNA"/>
</dbReference>
<keyword evidence="4" id="KW-1185">Reference proteome</keyword>
<dbReference type="PANTHER" id="PTHR41152:SF8">
    <property type="entry name" value="AT26438P-RELATED"/>
    <property type="match status" value="1"/>
</dbReference>